<sequence length="32" mass="3556">MRLESKLIDRSLRKTRLGETPGVSVSITVILS</sequence>
<gene>
    <name evidence="1" type="ORF">HNQ99_002898</name>
</gene>
<dbReference type="Proteomes" id="UP000575068">
    <property type="component" value="Unassembled WGS sequence"/>
</dbReference>
<comment type="caution">
    <text evidence="1">The sequence shown here is derived from an EMBL/GenBank/DDBJ whole genome shotgun (WGS) entry which is preliminary data.</text>
</comment>
<reference evidence="1 2" key="1">
    <citation type="submission" date="2020-08" db="EMBL/GenBank/DDBJ databases">
        <title>Genomic Encyclopedia of Type Strains, Phase IV (KMG-IV): sequencing the most valuable type-strain genomes for metagenomic binning, comparative biology and taxonomic classification.</title>
        <authorList>
            <person name="Goeker M."/>
        </authorList>
    </citation>
    <scope>NUCLEOTIDE SEQUENCE [LARGE SCALE GENOMIC DNA]</scope>
    <source>
        <strain evidence="1 2">DSM 7465</strain>
    </source>
</reference>
<dbReference type="AlphaFoldDB" id="A0A840HW79"/>
<organism evidence="1 2">
    <name type="scientific">Rhizorhapis suberifaciens</name>
    <name type="common">corky root of lettuce</name>
    <dbReference type="NCBI Taxonomy" id="13656"/>
    <lineage>
        <taxon>Bacteria</taxon>
        <taxon>Pseudomonadati</taxon>
        <taxon>Pseudomonadota</taxon>
        <taxon>Alphaproteobacteria</taxon>
        <taxon>Sphingomonadales</taxon>
        <taxon>Sphingomonadaceae</taxon>
        <taxon>Rhizorhapis</taxon>
    </lineage>
</organism>
<name>A0A840HW79_9SPHN</name>
<proteinExistence type="predicted"/>
<protein>
    <submittedName>
        <fullName evidence="1">Uncharacterized protein</fullName>
    </submittedName>
</protein>
<dbReference type="EMBL" id="JACHOV010000012">
    <property type="protein sequence ID" value="MBB4642562.1"/>
    <property type="molecule type" value="Genomic_DNA"/>
</dbReference>
<evidence type="ECO:0000313" key="1">
    <source>
        <dbReference type="EMBL" id="MBB4642562.1"/>
    </source>
</evidence>
<keyword evidence="2" id="KW-1185">Reference proteome</keyword>
<evidence type="ECO:0000313" key="2">
    <source>
        <dbReference type="Proteomes" id="UP000575068"/>
    </source>
</evidence>
<accession>A0A840HW79</accession>